<dbReference type="InterPro" id="IPR010697">
    <property type="entry name" value="YspA"/>
</dbReference>
<name>A0A9Q3SWM6_9LACO</name>
<dbReference type="NCBIfam" id="NF010181">
    <property type="entry name" value="PRK13660.1"/>
    <property type="match status" value="1"/>
</dbReference>
<dbReference type="PANTHER" id="PTHR38440">
    <property type="entry name" value="UPF0398 PROTEIN YPSA"/>
    <property type="match status" value="1"/>
</dbReference>
<gene>
    <name evidence="2" type="ORF">KIJ12_08260</name>
</gene>
<dbReference type="SUPFAM" id="SSF102405">
    <property type="entry name" value="MCP/YpsA-like"/>
    <property type="match status" value="1"/>
</dbReference>
<reference evidence="2" key="1">
    <citation type="submission" date="2021-05" db="EMBL/GenBank/DDBJ databases">
        <title>Pangenome of Leuconostoc gelidum warrants species status for Leuconostoc gelidum subsp. gasicomitatum.</title>
        <authorList>
            <person name="Johansson P."/>
            <person name="Sade E."/>
            <person name="Hultman J."/>
            <person name="Auvinen P."/>
            <person name="Bjorkroth J."/>
        </authorList>
    </citation>
    <scope>NUCLEOTIDE SEQUENCE</scope>
    <source>
        <strain evidence="2">A.21.4</strain>
    </source>
</reference>
<dbReference type="Proteomes" id="UP000752647">
    <property type="component" value="Unassembled WGS sequence"/>
</dbReference>
<dbReference type="EMBL" id="JAHBFI010000019">
    <property type="protein sequence ID" value="MBZ5963131.1"/>
    <property type="molecule type" value="Genomic_DNA"/>
</dbReference>
<dbReference type="Pfam" id="PF06908">
    <property type="entry name" value="YpsA"/>
    <property type="match status" value="1"/>
</dbReference>
<organism evidence="2 3">
    <name type="scientific">Leuconostoc gasicomitatum</name>
    <dbReference type="NCBI Taxonomy" id="115778"/>
    <lineage>
        <taxon>Bacteria</taxon>
        <taxon>Bacillati</taxon>
        <taxon>Bacillota</taxon>
        <taxon>Bacilli</taxon>
        <taxon>Lactobacillales</taxon>
        <taxon>Lactobacillaceae</taxon>
        <taxon>Leuconostoc</taxon>
        <taxon>Leuconostoc gelidum group</taxon>
    </lineage>
</organism>
<dbReference type="PIRSF" id="PIRSF021290">
    <property type="entry name" value="DUF1273"/>
    <property type="match status" value="1"/>
</dbReference>
<dbReference type="RefSeq" id="WP_224144365.1">
    <property type="nucleotide sequence ID" value="NZ_CBCPIF010000001.1"/>
</dbReference>
<dbReference type="AlphaFoldDB" id="A0A9Q3SWM6"/>
<evidence type="ECO:0000313" key="2">
    <source>
        <dbReference type="EMBL" id="MBZ5963131.1"/>
    </source>
</evidence>
<comment type="caution">
    <text evidence="2">The sequence shown here is derived from an EMBL/GenBank/DDBJ whole genome shotgun (WGS) entry which is preliminary data.</text>
</comment>
<sequence length="190" mass="22186">MSRLWVTGYRNYEIGTFGDKDPKIAVIKYALNRTLREQIDNGLEWVITGGQMGIEQWTVAVVSDLKREFPDLKVAMMLPFQKFGSQWKPDNQARLQSLISKSDFCESVSQAPYEGPQQLKNYQQFMLTHTDGAILVYDLDFEGKPVYDYRAIQKHQSIMPYPLTTIDMDQLQDYATEYEEIHEEKSNFYE</sequence>
<dbReference type="HAMAP" id="MF_01575">
    <property type="entry name" value="UPF0398"/>
    <property type="match status" value="1"/>
</dbReference>
<accession>A0A9Q3SWM6</accession>
<dbReference type="Gene3D" id="3.40.50.450">
    <property type="match status" value="1"/>
</dbReference>
<protein>
    <recommendedName>
        <fullName evidence="1">UPF0398 protein KIJ12_08260</fullName>
    </recommendedName>
</protein>
<evidence type="ECO:0000313" key="3">
    <source>
        <dbReference type="Proteomes" id="UP000752647"/>
    </source>
</evidence>
<dbReference type="PANTHER" id="PTHR38440:SF1">
    <property type="entry name" value="UPF0398 PROTEIN SPR0331"/>
    <property type="match status" value="1"/>
</dbReference>
<comment type="similarity">
    <text evidence="1">Belongs to the UPF0398 family.</text>
</comment>
<proteinExistence type="inferred from homology"/>
<evidence type="ECO:0000256" key="1">
    <source>
        <dbReference type="HAMAP-Rule" id="MF_01575"/>
    </source>
</evidence>